<protein>
    <recommendedName>
        <fullName evidence="3">Class I SAM-dependent methyltransferase</fullName>
    </recommendedName>
</protein>
<dbReference type="OrthoDB" id="5449792at2"/>
<dbReference type="AlphaFoldDB" id="A0A4P7NZ20"/>
<dbReference type="EMBL" id="CP032096">
    <property type="protein sequence ID" value="QBZ82928.1"/>
    <property type="molecule type" value="Genomic_DNA"/>
</dbReference>
<proteinExistence type="predicted"/>
<gene>
    <name evidence="1" type="ORF">GHNINEIG_00969</name>
</gene>
<name>A0A4P7NZ20_9GAMM</name>
<evidence type="ECO:0000313" key="1">
    <source>
        <dbReference type="EMBL" id="QBZ82928.1"/>
    </source>
</evidence>
<organism evidence="1 2">
    <name type="scientific">Hydrogenovibrio crunogenus</name>
    <dbReference type="NCBI Taxonomy" id="39765"/>
    <lineage>
        <taxon>Bacteria</taxon>
        <taxon>Pseudomonadati</taxon>
        <taxon>Pseudomonadota</taxon>
        <taxon>Gammaproteobacteria</taxon>
        <taxon>Thiotrichales</taxon>
        <taxon>Piscirickettsiaceae</taxon>
        <taxon>Hydrogenovibrio</taxon>
    </lineage>
</organism>
<dbReference type="RefSeq" id="WP_135795592.1">
    <property type="nucleotide sequence ID" value="NZ_CP032096.1"/>
</dbReference>
<evidence type="ECO:0000313" key="2">
    <source>
        <dbReference type="Proteomes" id="UP000296201"/>
    </source>
</evidence>
<sequence>MIQEFFQFISTRPALSYARKRGYLFEAIAMDARHKRCFTQWQTHYLKCQQAILKAVDACLQKNTIVIMGAGSLNDIPLDSLSRQFQKVVLVDLVFLKQARKKAADYTNVFLEEADVSNRLSNLFEGTLAFKADASWSLPQETDCLVSLNLVTQLPLIPVRWLMQHHGLNESEAGKLGKEMVKSHLNLMESFQGVRCLIADRQIFEYDATGELIDQFDPAWDVLLPDVIDSWQWQVIPPGESKQKTVQINQVGVSIW</sequence>
<keyword evidence="2" id="KW-1185">Reference proteome</keyword>
<dbReference type="Proteomes" id="UP000296201">
    <property type="component" value="Chromosome"/>
</dbReference>
<evidence type="ECO:0008006" key="3">
    <source>
        <dbReference type="Google" id="ProtNLM"/>
    </source>
</evidence>
<reference evidence="1 2" key="1">
    <citation type="submission" date="2018-08" db="EMBL/GenBank/DDBJ databases">
        <title>Horizontal acquisition of hydrogen conversion ability and other habitat adaptations in Hydrogenovibrio crunogenus strains.</title>
        <authorList>
            <person name="Gonnella G."/>
            <person name="Adam N."/>
            <person name="Perner M."/>
        </authorList>
    </citation>
    <scope>NUCLEOTIDE SEQUENCE [LARGE SCALE GENOMIC DNA]</scope>
    <source>
        <strain evidence="1 2">SP-41</strain>
    </source>
</reference>
<accession>A0A4P7NZ20</accession>